<evidence type="ECO:0000256" key="4">
    <source>
        <dbReference type="ARBA" id="ARBA00022553"/>
    </source>
</evidence>
<evidence type="ECO:0000256" key="9">
    <source>
        <dbReference type="ARBA" id="ARBA00024074"/>
    </source>
</evidence>
<dbReference type="CDD" id="cd05283">
    <property type="entry name" value="CAD1"/>
    <property type="match status" value="1"/>
</dbReference>
<comment type="similarity">
    <text evidence="2 11">Belongs to the zinc-containing alcohol dehydrogenase family.</text>
</comment>
<evidence type="ECO:0000256" key="3">
    <source>
        <dbReference type="ARBA" id="ARBA00011738"/>
    </source>
</evidence>
<dbReference type="PROSITE" id="PS00059">
    <property type="entry name" value="ADH_ZINC"/>
    <property type="match status" value="1"/>
</dbReference>
<dbReference type="GO" id="GO:0006066">
    <property type="term" value="P:alcohol metabolic process"/>
    <property type="evidence" value="ECO:0007669"/>
    <property type="project" value="UniProtKB-ARBA"/>
</dbReference>
<gene>
    <name evidence="13" type="ORF">A7U60_g8015</name>
</gene>
<dbReference type="Gene3D" id="3.40.50.720">
    <property type="entry name" value="NAD(P)-binding Rossmann-like Domain"/>
    <property type="match status" value="1"/>
</dbReference>
<evidence type="ECO:0000256" key="6">
    <source>
        <dbReference type="ARBA" id="ARBA00022833"/>
    </source>
</evidence>
<comment type="subunit">
    <text evidence="3">Homodimer.</text>
</comment>
<evidence type="ECO:0000259" key="12">
    <source>
        <dbReference type="SMART" id="SM00829"/>
    </source>
</evidence>
<dbReference type="OrthoDB" id="1879366at2759"/>
<dbReference type="InterPro" id="IPR029752">
    <property type="entry name" value="D-isomer_DH_CS1"/>
</dbReference>
<evidence type="ECO:0000256" key="1">
    <source>
        <dbReference type="ARBA" id="ARBA00001947"/>
    </source>
</evidence>
<evidence type="ECO:0000256" key="10">
    <source>
        <dbReference type="ARBA" id="ARBA00050997"/>
    </source>
</evidence>
<reference evidence="13" key="1">
    <citation type="submission" date="2016-06" db="EMBL/GenBank/DDBJ databases">
        <title>Draft Genome sequence of the fungus Inonotus baumii.</title>
        <authorList>
            <person name="Zhu H."/>
            <person name="Lin W."/>
        </authorList>
    </citation>
    <scope>NUCLEOTIDE SEQUENCE</scope>
    <source>
        <strain evidence="13">821</strain>
    </source>
</reference>
<dbReference type="InterPro" id="IPR047109">
    <property type="entry name" value="CAD-like"/>
</dbReference>
<dbReference type="InterPro" id="IPR020843">
    <property type="entry name" value="ER"/>
</dbReference>
<dbReference type="SUPFAM" id="SSF51735">
    <property type="entry name" value="NAD(P)-binding Rossmann-fold domains"/>
    <property type="match status" value="1"/>
</dbReference>
<dbReference type="InterPro" id="IPR013154">
    <property type="entry name" value="ADH-like_N"/>
</dbReference>
<dbReference type="GO" id="GO:0008270">
    <property type="term" value="F:zinc ion binding"/>
    <property type="evidence" value="ECO:0007669"/>
    <property type="project" value="InterPro"/>
</dbReference>
<evidence type="ECO:0000313" key="13">
    <source>
        <dbReference type="EMBL" id="OCB85057.1"/>
    </source>
</evidence>
<accession>A0A9Q5HSK7</accession>
<dbReference type="EMBL" id="LNZH02000212">
    <property type="protein sequence ID" value="OCB85057.1"/>
    <property type="molecule type" value="Genomic_DNA"/>
</dbReference>
<evidence type="ECO:0000256" key="2">
    <source>
        <dbReference type="ARBA" id="ARBA00008072"/>
    </source>
</evidence>
<dbReference type="SMART" id="SM00829">
    <property type="entry name" value="PKS_ER"/>
    <property type="match status" value="1"/>
</dbReference>
<dbReference type="Proteomes" id="UP000757232">
    <property type="component" value="Unassembled WGS sequence"/>
</dbReference>
<dbReference type="InterPro" id="IPR002328">
    <property type="entry name" value="ADH_Zn_CS"/>
</dbReference>
<comment type="catalytic activity">
    <reaction evidence="10">
        <text>a primary alcohol + NADP(+) = an aldehyde + NADPH + H(+)</text>
        <dbReference type="Rhea" id="RHEA:15937"/>
        <dbReference type="ChEBI" id="CHEBI:15378"/>
        <dbReference type="ChEBI" id="CHEBI:15734"/>
        <dbReference type="ChEBI" id="CHEBI:17478"/>
        <dbReference type="ChEBI" id="CHEBI:57783"/>
        <dbReference type="ChEBI" id="CHEBI:58349"/>
        <dbReference type="EC" id="1.1.1.2"/>
    </reaction>
    <physiologicalReaction direction="left-to-right" evidence="10">
        <dbReference type="Rhea" id="RHEA:15938"/>
    </physiologicalReaction>
    <physiologicalReaction direction="right-to-left" evidence="10">
        <dbReference type="Rhea" id="RHEA:15939"/>
    </physiologicalReaction>
</comment>
<dbReference type="SUPFAM" id="SSF50129">
    <property type="entry name" value="GroES-like"/>
    <property type="match status" value="1"/>
</dbReference>
<comment type="caution">
    <text evidence="13">The sequence shown here is derived from an EMBL/GenBank/DDBJ whole genome shotgun (WGS) entry which is preliminary data.</text>
</comment>
<dbReference type="Pfam" id="PF08240">
    <property type="entry name" value="ADH_N"/>
    <property type="match status" value="1"/>
</dbReference>
<evidence type="ECO:0000256" key="5">
    <source>
        <dbReference type="ARBA" id="ARBA00022723"/>
    </source>
</evidence>
<comment type="cofactor">
    <cofactor evidence="1 11">
        <name>Zn(2+)</name>
        <dbReference type="ChEBI" id="CHEBI:29105"/>
    </cofactor>
</comment>
<dbReference type="InterPro" id="IPR036291">
    <property type="entry name" value="NAD(P)-bd_dom_sf"/>
</dbReference>
<dbReference type="GO" id="GO:0008106">
    <property type="term" value="F:alcohol dehydrogenase (NADP+) activity"/>
    <property type="evidence" value="ECO:0007669"/>
    <property type="project" value="UniProtKB-EC"/>
</dbReference>
<name>A0A9Q5HSK7_SANBA</name>
<evidence type="ECO:0000256" key="7">
    <source>
        <dbReference type="ARBA" id="ARBA00022857"/>
    </source>
</evidence>
<dbReference type="PANTHER" id="PTHR42683">
    <property type="entry name" value="ALDEHYDE REDUCTASE"/>
    <property type="match status" value="1"/>
</dbReference>
<dbReference type="Pfam" id="PF00107">
    <property type="entry name" value="ADH_zinc_N"/>
    <property type="match status" value="1"/>
</dbReference>
<organism evidence="13 14">
    <name type="scientific">Sanghuangporus baumii</name>
    <name type="common">Phellinus baumii</name>
    <dbReference type="NCBI Taxonomy" id="108892"/>
    <lineage>
        <taxon>Eukaryota</taxon>
        <taxon>Fungi</taxon>
        <taxon>Dikarya</taxon>
        <taxon>Basidiomycota</taxon>
        <taxon>Agaricomycotina</taxon>
        <taxon>Agaricomycetes</taxon>
        <taxon>Hymenochaetales</taxon>
        <taxon>Hymenochaetaceae</taxon>
        <taxon>Sanghuangporus</taxon>
    </lineage>
</organism>
<dbReference type="FunFam" id="3.40.50.720:FF:000158">
    <property type="entry name" value="Zinc-binding alcohol dehydrogenase"/>
    <property type="match status" value="1"/>
</dbReference>
<proteinExistence type="inferred from homology"/>
<dbReference type="InterPro" id="IPR013149">
    <property type="entry name" value="ADH-like_C"/>
</dbReference>
<dbReference type="EC" id="1.1.1.2" evidence="9"/>
<keyword evidence="5 11" id="KW-0479">Metal-binding</keyword>
<keyword evidence="8" id="KW-0560">Oxidoreductase</keyword>
<evidence type="ECO:0000256" key="8">
    <source>
        <dbReference type="ARBA" id="ARBA00023002"/>
    </source>
</evidence>
<protein>
    <recommendedName>
        <fullName evidence="9">alcohol dehydrogenase (NADP(+))</fullName>
        <ecNumber evidence="9">1.1.1.2</ecNumber>
    </recommendedName>
</protein>
<keyword evidence="14" id="KW-1185">Reference proteome</keyword>
<dbReference type="AlphaFoldDB" id="A0A9Q5HSK7"/>
<evidence type="ECO:0000256" key="11">
    <source>
        <dbReference type="RuleBase" id="RU361277"/>
    </source>
</evidence>
<dbReference type="InterPro" id="IPR011032">
    <property type="entry name" value="GroES-like_sf"/>
</dbReference>
<dbReference type="Gene3D" id="3.90.180.10">
    <property type="entry name" value="Medium-chain alcohol dehydrogenases, catalytic domain"/>
    <property type="match status" value="1"/>
</dbReference>
<dbReference type="PROSITE" id="PS00065">
    <property type="entry name" value="D_2_HYDROXYACID_DH_1"/>
    <property type="match status" value="1"/>
</dbReference>
<keyword evidence="6 11" id="KW-0862">Zinc</keyword>
<keyword evidence="4" id="KW-0597">Phosphoprotein</keyword>
<sequence length="365" mass="39018">MSAQKTFKGYAVTDSSDDSVWTRSLLDTNKWSDFSLVEYPSKKFEETDVEIAITHCGVCGSDVHTITGGWGSFETSMIVGHEIAGTAVRVGSKVQGIKVGDRVGVGAQIGSCYECKYCKSDNEQYCPKMIDTYASKYPDGVRTQGGYSNGIIAHEQFVFPLPAGVSNAEACSMLCGGLTVFSPLVRNGAGPGKKVGVIGVGGLGHYALLFAKGLGAEVYAFTHSHAKEADIKKMGADHIVITEPGFQEQHARGLDLIISTRDAASGFPLAEYLSMLDVHGKFICVGLPDEPIAGIPAAAFVPNGCFFGGSHIGSKKEALAMLALADEKGIKPWIEELPMKECKKAVEGVKNNKARYRYVLKQDIA</sequence>
<evidence type="ECO:0000313" key="14">
    <source>
        <dbReference type="Proteomes" id="UP000757232"/>
    </source>
</evidence>
<keyword evidence="7" id="KW-0521">NADP</keyword>
<feature type="domain" description="Enoyl reductase (ER)" evidence="12">
    <location>
        <begin position="24"/>
        <end position="360"/>
    </location>
</feature>